<gene>
    <name evidence="7 9" type="primary">pyrE</name>
    <name evidence="9" type="ORF">QEH59_06255</name>
</gene>
<evidence type="ECO:0000256" key="1">
    <source>
        <dbReference type="ARBA" id="ARBA00004889"/>
    </source>
</evidence>
<comment type="caution">
    <text evidence="7">Lacks conserved residue(s) required for the propagation of feature annotation.</text>
</comment>
<dbReference type="EC" id="2.4.2.10" evidence="2 7"/>
<comment type="catalytic activity">
    <reaction evidence="7">
        <text>orotidine 5'-phosphate + diphosphate = orotate + 5-phospho-alpha-D-ribose 1-diphosphate</text>
        <dbReference type="Rhea" id="RHEA:10380"/>
        <dbReference type="ChEBI" id="CHEBI:30839"/>
        <dbReference type="ChEBI" id="CHEBI:33019"/>
        <dbReference type="ChEBI" id="CHEBI:57538"/>
        <dbReference type="ChEBI" id="CHEBI:58017"/>
        <dbReference type="EC" id="2.4.2.10"/>
    </reaction>
</comment>
<keyword evidence="4 7" id="KW-0808">Transferase</keyword>
<sequence length="189" mass="20848">MSTQNDEVIQIFKDSGALLEGHFLLRSGLHSAHFFQCAQVCQYMDKVTRLAEIMVPMLKEYGATTVVGPAMGGLVIGQEVARQLGLRFVFLEKVDDKLALRRNFKFEPGEKVLIVEDVITRGGRVVEALEQCRAHGAEPVAVGVIVDRSQGKTRFDVPHHSLAELSFPTYEADKLPLELQGTEAIKPGS</sequence>
<feature type="binding site" evidence="7">
    <location>
        <begin position="34"/>
        <end position="35"/>
    </location>
    <ligand>
        <name>orotate</name>
        <dbReference type="ChEBI" id="CHEBI:30839"/>
    </ligand>
</feature>
<reference evidence="9 10" key="1">
    <citation type="submission" date="2023-04" db="EMBL/GenBank/DDBJ databases">
        <title>A novel bacteria isolated from coastal sediment.</title>
        <authorList>
            <person name="Liu X.-J."/>
            <person name="Du Z.-J."/>
        </authorList>
    </citation>
    <scope>NUCLEOTIDE SEQUENCE [LARGE SCALE GENOMIC DNA]</scope>
    <source>
        <strain evidence="9 10">SDUM461004</strain>
    </source>
</reference>
<dbReference type="Pfam" id="PF00156">
    <property type="entry name" value="Pribosyltran"/>
    <property type="match status" value="1"/>
</dbReference>
<protein>
    <recommendedName>
        <fullName evidence="2 7">Orotate phosphoribosyltransferase</fullName>
        <shortName evidence="7">OPRT</shortName>
        <shortName evidence="7">OPRTase</shortName>
        <ecNumber evidence="2 7">2.4.2.10</ecNumber>
    </recommendedName>
</protein>
<feature type="binding site" description="in other chain" evidence="7">
    <location>
        <position position="26"/>
    </location>
    <ligand>
        <name>5-phospho-alpha-D-ribose 1-diphosphate</name>
        <dbReference type="ChEBI" id="CHEBI:58017"/>
        <note>ligand shared between dimeric partners</note>
    </ligand>
</feature>
<evidence type="ECO:0000256" key="4">
    <source>
        <dbReference type="ARBA" id="ARBA00022679"/>
    </source>
</evidence>
<dbReference type="RefSeq" id="WP_308984499.1">
    <property type="nucleotide sequence ID" value="NZ_JARXIC010000007.1"/>
</dbReference>
<evidence type="ECO:0000259" key="8">
    <source>
        <dbReference type="Pfam" id="PF00156"/>
    </source>
</evidence>
<comment type="cofactor">
    <cofactor evidence="7">
        <name>Mg(2+)</name>
        <dbReference type="ChEBI" id="CHEBI:18420"/>
    </cofactor>
</comment>
<dbReference type="EMBL" id="JARXIC010000007">
    <property type="protein sequence ID" value="MDQ8194017.1"/>
    <property type="molecule type" value="Genomic_DNA"/>
</dbReference>
<dbReference type="PANTHER" id="PTHR19278:SF9">
    <property type="entry name" value="URIDINE 5'-MONOPHOSPHATE SYNTHASE"/>
    <property type="match status" value="1"/>
</dbReference>
<accession>A0ABU1AH34</accession>
<comment type="function">
    <text evidence="7">Catalyzes the transfer of a ribosyl phosphate group from 5-phosphoribose 1-diphosphate to orotate, leading to the formation of orotidine monophosphate (OMP).</text>
</comment>
<dbReference type="InterPro" id="IPR006273">
    <property type="entry name" value="Orotate_PRibTrfase_bac"/>
</dbReference>
<evidence type="ECO:0000256" key="3">
    <source>
        <dbReference type="ARBA" id="ARBA00022676"/>
    </source>
</evidence>
<comment type="pathway">
    <text evidence="1 7">Pyrimidine metabolism; UMP biosynthesis via de novo pathway; UMP from orotate: step 1/2.</text>
</comment>
<dbReference type="HAMAP" id="MF_01208">
    <property type="entry name" value="PyrE"/>
    <property type="match status" value="1"/>
</dbReference>
<name>A0ABU1AH34_9BACT</name>
<proteinExistence type="inferred from homology"/>
<dbReference type="SUPFAM" id="SSF53271">
    <property type="entry name" value="PRTase-like"/>
    <property type="match status" value="1"/>
</dbReference>
<evidence type="ECO:0000256" key="6">
    <source>
        <dbReference type="ARBA" id="ARBA00022975"/>
    </source>
</evidence>
<evidence type="ECO:0000256" key="5">
    <source>
        <dbReference type="ARBA" id="ARBA00022842"/>
    </source>
</evidence>
<evidence type="ECO:0000256" key="2">
    <source>
        <dbReference type="ARBA" id="ARBA00011971"/>
    </source>
</evidence>
<feature type="binding site" description="in other chain" evidence="7">
    <location>
        <begin position="116"/>
        <end position="124"/>
    </location>
    <ligand>
        <name>5-phospho-alpha-D-ribose 1-diphosphate</name>
        <dbReference type="ChEBI" id="CHEBI:58017"/>
        <note>ligand shared between dimeric partners</note>
    </ligand>
</feature>
<dbReference type="CDD" id="cd06223">
    <property type="entry name" value="PRTases_typeI"/>
    <property type="match status" value="1"/>
</dbReference>
<dbReference type="InterPro" id="IPR029057">
    <property type="entry name" value="PRTase-like"/>
</dbReference>
<dbReference type="Proteomes" id="UP001243717">
    <property type="component" value="Unassembled WGS sequence"/>
</dbReference>
<dbReference type="Gene3D" id="3.40.50.2020">
    <property type="match status" value="1"/>
</dbReference>
<feature type="binding site" description="in other chain" evidence="7">
    <location>
        <position position="93"/>
    </location>
    <ligand>
        <name>5-phospho-alpha-D-ribose 1-diphosphate</name>
        <dbReference type="ChEBI" id="CHEBI:58017"/>
        <note>ligand shared between dimeric partners</note>
    </ligand>
</feature>
<evidence type="ECO:0000313" key="9">
    <source>
        <dbReference type="EMBL" id="MDQ8194017.1"/>
    </source>
</evidence>
<dbReference type="PANTHER" id="PTHR19278">
    <property type="entry name" value="OROTATE PHOSPHORIBOSYLTRANSFERASE"/>
    <property type="match status" value="1"/>
</dbReference>
<dbReference type="GO" id="GO:0004588">
    <property type="term" value="F:orotate phosphoribosyltransferase activity"/>
    <property type="evidence" value="ECO:0007669"/>
    <property type="project" value="UniProtKB-EC"/>
</dbReference>
<evidence type="ECO:0000313" key="10">
    <source>
        <dbReference type="Proteomes" id="UP001243717"/>
    </source>
</evidence>
<comment type="caution">
    <text evidence="9">The sequence shown here is derived from an EMBL/GenBank/DDBJ whole genome shotgun (WGS) entry which is preliminary data.</text>
</comment>
<comment type="subunit">
    <text evidence="7">Homodimer.</text>
</comment>
<keyword evidence="3 7" id="KW-0328">Glycosyltransferase</keyword>
<keyword evidence="6 7" id="KW-0665">Pyrimidine biosynthesis</keyword>
<feature type="binding site" evidence="7">
    <location>
        <position position="148"/>
    </location>
    <ligand>
        <name>orotate</name>
        <dbReference type="ChEBI" id="CHEBI:30839"/>
    </ligand>
</feature>
<feature type="domain" description="Phosphoribosyltransferase" evidence="8">
    <location>
        <begin position="45"/>
        <end position="153"/>
    </location>
</feature>
<feature type="binding site" evidence="7">
    <location>
        <position position="120"/>
    </location>
    <ligand>
        <name>orotate</name>
        <dbReference type="ChEBI" id="CHEBI:30839"/>
    </ligand>
</feature>
<evidence type="ECO:0000256" key="7">
    <source>
        <dbReference type="HAMAP-Rule" id="MF_01208"/>
    </source>
</evidence>
<keyword evidence="5 7" id="KW-0460">Magnesium</keyword>
<dbReference type="InterPro" id="IPR023031">
    <property type="entry name" value="OPRT"/>
</dbReference>
<dbReference type="InterPro" id="IPR000836">
    <property type="entry name" value="PRTase_dom"/>
</dbReference>
<keyword evidence="10" id="KW-1185">Reference proteome</keyword>
<dbReference type="NCBIfam" id="TIGR01367">
    <property type="entry name" value="pyrE_Therm"/>
    <property type="match status" value="1"/>
</dbReference>
<comment type="similarity">
    <text evidence="7">Belongs to the purine/pyrimidine phosphoribosyltransferase family. PyrE subfamily.</text>
</comment>
<organism evidence="9 10">
    <name type="scientific">Thalassobacterium sedimentorum</name>
    <dbReference type="NCBI Taxonomy" id="3041258"/>
    <lineage>
        <taxon>Bacteria</taxon>
        <taxon>Pseudomonadati</taxon>
        <taxon>Verrucomicrobiota</taxon>
        <taxon>Opitutia</taxon>
        <taxon>Puniceicoccales</taxon>
        <taxon>Coraliomargaritaceae</taxon>
        <taxon>Thalassobacterium</taxon>
    </lineage>
</organism>